<accession>A0A0L8JD79</accession>
<dbReference type="InterPro" id="IPR005297">
    <property type="entry name" value="Lipoprotein_repeat"/>
</dbReference>
<evidence type="ECO:0000313" key="4">
    <source>
        <dbReference type="Proteomes" id="UP000037023"/>
    </source>
</evidence>
<evidence type="ECO:0000256" key="1">
    <source>
        <dbReference type="SAM" id="MobiDB-lite"/>
    </source>
</evidence>
<feature type="compositionally biased region" description="Pro residues" evidence="1">
    <location>
        <begin position="186"/>
        <end position="197"/>
    </location>
</feature>
<dbReference type="InterPro" id="IPR047910">
    <property type="entry name" value="SCO0930-like"/>
</dbReference>
<dbReference type="PROSITE" id="PS51257">
    <property type="entry name" value="PROKAR_LIPOPROTEIN"/>
    <property type="match status" value="1"/>
</dbReference>
<feature type="region of interest" description="Disordered" evidence="1">
    <location>
        <begin position="166"/>
        <end position="210"/>
    </location>
</feature>
<sequence>MRMARVASVMMAASALLVTAGCGSGGEKDGPDTVTQSGAAAPAAKPNTRPAGQLSVWPHEQFGKVLTDGAGFTLYRFDKDTALPSKSRCDNQCATAWPPVPAGDATVSTGVDAKLIGQVTRSDGTKQLTVAGWPVYRFAQDTKPKDIKGQGVGGVWFAVTPEGGKAQGAAARTAAPSGPPDTGSAPPAPAAPAPSTPAPEQSTAGLAVRQDPKLGPIVVNAQGMTVYRFTKDVRWPMKSNCTGDCLTNWPVVGPVNKTGLKGITLKNFLVLDRPDGIPQQTIDCWPIYTFAADTKPGDTTGQGVGGVWYAVSPEGKLVGAPQ</sequence>
<feature type="signal peptide" evidence="2">
    <location>
        <begin position="1"/>
        <end position="20"/>
    </location>
</feature>
<dbReference type="OrthoDB" id="597632at2"/>
<feature type="compositionally biased region" description="Low complexity" evidence="1">
    <location>
        <begin position="166"/>
        <end position="185"/>
    </location>
</feature>
<dbReference type="PATRIC" id="fig|1938.6.peg.7280"/>
<dbReference type="RefSeq" id="WP_033210437.1">
    <property type="nucleotide sequence ID" value="NZ_LGUP01000388.1"/>
</dbReference>
<dbReference type="Proteomes" id="UP000037023">
    <property type="component" value="Unassembled WGS sequence"/>
</dbReference>
<dbReference type="NCBIfam" id="NF040526">
    <property type="entry name" value="SCO0930_lipo"/>
    <property type="match status" value="1"/>
</dbReference>
<dbReference type="PANTHER" id="PTHR39335">
    <property type="entry name" value="BLL4220 PROTEIN"/>
    <property type="match status" value="1"/>
</dbReference>
<dbReference type="GO" id="GO:0043448">
    <property type="term" value="P:alkane catabolic process"/>
    <property type="evidence" value="ECO:0007669"/>
    <property type="project" value="TreeGrafter"/>
</dbReference>
<evidence type="ECO:0000256" key="2">
    <source>
        <dbReference type="SAM" id="SignalP"/>
    </source>
</evidence>
<keyword evidence="2" id="KW-0732">Signal</keyword>
<dbReference type="PANTHER" id="PTHR39335:SF1">
    <property type="entry name" value="BLL4220 PROTEIN"/>
    <property type="match status" value="1"/>
</dbReference>
<gene>
    <name evidence="3" type="ORF">ADK34_33870</name>
</gene>
<protein>
    <submittedName>
        <fullName evidence="3">Lipoprotein</fullName>
    </submittedName>
</protein>
<proteinExistence type="predicted"/>
<feature type="region of interest" description="Disordered" evidence="1">
    <location>
        <begin position="24"/>
        <end position="51"/>
    </location>
</feature>
<comment type="caution">
    <text evidence="3">The sequence shown here is derived from an EMBL/GenBank/DDBJ whole genome shotgun (WGS) entry which is preliminary data.</text>
</comment>
<keyword evidence="3" id="KW-0449">Lipoprotein</keyword>
<name>A0A0L8JD79_STRVR</name>
<dbReference type="Pfam" id="PF03640">
    <property type="entry name" value="Lipoprotein_15"/>
    <property type="match status" value="4"/>
</dbReference>
<reference evidence="3 4" key="1">
    <citation type="submission" date="2015-06" db="EMBL/GenBank/DDBJ databases">
        <authorList>
            <person name="Hoefler B.C."/>
            <person name="Straight P.D."/>
        </authorList>
    </citation>
    <scope>NUCLEOTIDE SEQUENCE [LARGE SCALE GENOMIC DNA]</scope>
    <source>
        <strain evidence="3 4">NRRL 3427</strain>
    </source>
</reference>
<dbReference type="AlphaFoldDB" id="A0A0L8JD79"/>
<dbReference type="EMBL" id="LGUP01000388">
    <property type="protein sequence ID" value="KOG11605.1"/>
    <property type="molecule type" value="Genomic_DNA"/>
</dbReference>
<organism evidence="3 4">
    <name type="scientific">Streptomyces viridochromogenes</name>
    <dbReference type="NCBI Taxonomy" id="1938"/>
    <lineage>
        <taxon>Bacteria</taxon>
        <taxon>Bacillati</taxon>
        <taxon>Actinomycetota</taxon>
        <taxon>Actinomycetes</taxon>
        <taxon>Kitasatosporales</taxon>
        <taxon>Streptomycetaceae</taxon>
        <taxon>Streptomyces</taxon>
    </lineage>
</organism>
<evidence type="ECO:0000313" key="3">
    <source>
        <dbReference type="EMBL" id="KOG11605.1"/>
    </source>
</evidence>
<feature type="chain" id="PRO_5038937385" evidence="2">
    <location>
        <begin position="21"/>
        <end position="322"/>
    </location>
</feature>